<evidence type="ECO:0000313" key="17">
    <source>
        <dbReference type="Proteomes" id="UP001342314"/>
    </source>
</evidence>
<dbReference type="GO" id="GO:0006488">
    <property type="term" value="P:dolichol-linked oligosaccharide biosynthetic process"/>
    <property type="evidence" value="ECO:0007669"/>
    <property type="project" value="InterPro"/>
</dbReference>
<feature type="transmembrane region" description="Helical" evidence="15">
    <location>
        <begin position="6"/>
        <end position="24"/>
    </location>
</feature>
<evidence type="ECO:0000256" key="7">
    <source>
        <dbReference type="ARBA" id="ARBA00022679"/>
    </source>
</evidence>
<comment type="pathway">
    <text evidence="2">Protein modification; protein glycosylation.</text>
</comment>
<keyword evidence="17" id="KW-1185">Reference proteome</keyword>
<gene>
    <name evidence="16" type="ORF">Rhopal_007079-T1</name>
</gene>
<feature type="transmembrane region" description="Helical" evidence="15">
    <location>
        <begin position="95"/>
        <end position="115"/>
    </location>
</feature>
<evidence type="ECO:0000256" key="9">
    <source>
        <dbReference type="ARBA" id="ARBA00022824"/>
    </source>
</evidence>
<dbReference type="PIRSF" id="PIRSF028810">
    <property type="entry name" value="Alpha1_2_glucosyltferase_Alg10"/>
    <property type="match status" value="1"/>
</dbReference>
<evidence type="ECO:0000256" key="2">
    <source>
        <dbReference type="ARBA" id="ARBA00004922"/>
    </source>
</evidence>
<evidence type="ECO:0000256" key="14">
    <source>
        <dbReference type="ARBA" id="ARBA00048064"/>
    </source>
</evidence>
<feature type="transmembrane region" description="Helical" evidence="15">
    <location>
        <begin position="491"/>
        <end position="510"/>
    </location>
</feature>
<sequence length="543" mass="59982">MATRLWWACYAAWAAMMVGVAVRINRTVQEPYMDEIFHVPQAQAYCDGDWGYWDSALTTPPGLYLIPAALASLQRKISLSTISTLSPCSLPALRALNLLIGLTLPFLYSSIVTLLSQRAVNDSQVERNGSITASRASQAVRSAAAWDGLVVAAFPLLGWWSWLFYTDMGSVIVVLLCWRAALQRRFRRSAVLGAAGLLFRQTNVVWLAFVVAQVAISELRRSPAFTQVKADPVLANARPGRWPLLIQATQQLMIPSPVDFVRTPVSLVLAAVVQVGALIPVLAAYLPVFGAAIAFVRWNGGIVLGDKANHVPTVHVSQVFYCIAFAGVFFSPHLLSVARVKTVLRSLFGGLSIAHPFLLADNRHFAFYLWRRVINVHAFARYALAPGYLLAATLIWHALAEAGTMSLSTFILFVGATVAVLVPTPLLEPRYFLLPLIILRLYLASPVPSSSSTLSQSATEAAPALKHNHAALRRRRARLFASHRRSRLTRLALEIALYASVQAFCVYLFLEKPFYWDVQVGADGRGLEGRDEREVGRLQRFMW</sequence>
<evidence type="ECO:0000256" key="15">
    <source>
        <dbReference type="SAM" id="Phobius"/>
    </source>
</evidence>
<dbReference type="EC" id="2.4.1.256" evidence="4"/>
<keyword evidence="8 15" id="KW-0812">Transmembrane</keyword>
<feature type="transmembrane region" description="Helical" evidence="15">
    <location>
        <begin position="159"/>
        <end position="178"/>
    </location>
</feature>
<keyword evidence="6" id="KW-0328">Glycosyltransferase</keyword>
<evidence type="ECO:0000256" key="12">
    <source>
        <dbReference type="ARBA" id="ARBA00032069"/>
    </source>
</evidence>
<dbReference type="AlphaFoldDB" id="A0AAV5GWZ5"/>
<feature type="transmembrane region" description="Helical" evidence="15">
    <location>
        <begin position="308"/>
        <end position="330"/>
    </location>
</feature>
<evidence type="ECO:0000256" key="10">
    <source>
        <dbReference type="ARBA" id="ARBA00022989"/>
    </source>
</evidence>
<accession>A0AAV5GWZ5</accession>
<comment type="catalytic activity">
    <reaction evidence="14">
        <text>an alpha-D-Glc-(1-&gt;3)-alpha-D-Glc-(1-&gt;3)-alpha-D-Man-(1-&gt;2)-alpha-D-Man-(1-&gt;2)-alpha-D-Man-(1-&gt;3)-[alpha-D-Man-(1-&gt;2)-alpha-D-Man-(1-&gt;3)-[alpha-D-Man-(1-&gt;2)-alpha-D-Man-(1-&gt;6)]-alpha-D-Man-(1-&gt;6)]-beta-D-Man-(1-&gt;4)-beta-D-GlcNAc-(1-&gt;4)-alpha-D-GlcNAc-diphospho-di-trans,poly-cis-dolichol + a di-trans,poly-cis-dolichyl beta-D-glucosyl phosphate = a alpha-D-Glc-(1-&gt;2)-alpha-D-Glc-(1-&gt;3)-alpha-D-Glc-(1-&gt;3)-alpha-D-Man-(1-&gt;2)-alpha-D-Man-(1-&gt;2)-alpha-D-Man-(1-&gt;3)-[alpha-D-Man-(1-&gt;2)-alpha-D-Man-(1-&gt;3)-[alpha-D-Man-(1-&gt;2)-alpha-D-Man-(1-&gt;6)]-alpha-D-Man-(1-&gt;6)]-beta-D-Man-(1-&gt;4)-beta-D-GlcNAc-(1-&gt;4)-alpha-D-GlcNAc-diphospho-di-trans,poly-cis-dolichol + a di-trans,poly-cis-dolichyl phosphate + H(+)</text>
        <dbReference type="Rhea" id="RHEA:29543"/>
        <dbReference type="Rhea" id="RHEA-COMP:19498"/>
        <dbReference type="Rhea" id="RHEA-COMP:19502"/>
        <dbReference type="Rhea" id="RHEA-COMP:19512"/>
        <dbReference type="Rhea" id="RHEA-COMP:19522"/>
        <dbReference type="ChEBI" id="CHEBI:15378"/>
        <dbReference type="ChEBI" id="CHEBI:57525"/>
        <dbReference type="ChEBI" id="CHEBI:57683"/>
        <dbReference type="ChEBI" id="CHEBI:132522"/>
        <dbReference type="ChEBI" id="CHEBI:132523"/>
        <dbReference type="EC" id="2.4.1.256"/>
    </reaction>
    <physiologicalReaction direction="left-to-right" evidence="14">
        <dbReference type="Rhea" id="RHEA:29544"/>
    </physiologicalReaction>
</comment>
<evidence type="ECO:0000256" key="8">
    <source>
        <dbReference type="ARBA" id="ARBA00022692"/>
    </source>
</evidence>
<comment type="function">
    <text evidence="13">Dol-P-Glc:Glc(2)Man(9)GlcNAc(2)-PP-Dol alpha-1,2-glucosyltransferase that operates in the biosynthetic pathway of dolichol-linked oligosaccharides, the glycan precursors employed in protein asparagine (N)-glycosylation. The assembly of dolichol-linked oligosaccharides begins on the cytosolic side of the endoplasmic reticulum membrane and finishes in its lumen. The sequential addition of sugars to dolichol pyrophosphate produces dolichol-linked oligosaccharides containing fourteen sugars, including two GlcNAcs, nine mannoses and three glucoses. Once assembled, the oligosaccharide is transferred from the lipid to nascent proteins by oligosaccharyltransferases. In the lumen of the endoplasmic reticulum, adds the third and last glucose residue from dolichyl phosphate glucose (Dol-P-Glc) onto the lipid-linked oligosaccharide intermediate Glc(2)Man(9)GlcNAc(2)-PP-Dol to produce Glc(3)Man(9)GlcNAc(2)-PP-Dol.</text>
</comment>
<dbReference type="GO" id="GO:0106073">
    <property type="term" value="F:dolichyl pyrophosphate Glc2Man9GlcNAc2 alpha-1,2-glucosyltransferase activity"/>
    <property type="evidence" value="ECO:0007669"/>
    <property type="project" value="UniProtKB-EC"/>
</dbReference>
<feature type="transmembrane region" description="Helical" evidence="15">
    <location>
        <begin position="405"/>
        <end position="427"/>
    </location>
</feature>
<dbReference type="InterPro" id="IPR016900">
    <property type="entry name" value="Alg10"/>
</dbReference>
<evidence type="ECO:0000256" key="3">
    <source>
        <dbReference type="ARBA" id="ARBA00010600"/>
    </source>
</evidence>
<evidence type="ECO:0000256" key="4">
    <source>
        <dbReference type="ARBA" id="ARBA00011967"/>
    </source>
</evidence>
<evidence type="ECO:0000256" key="5">
    <source>
        <dbReference type="ARBA" id="ARBA00018512"/>
    </source>
</evidence>
<organism evidence="16 17">
    <name type="scientific">Rhodotorula paludigena</name>
    <dbReference type="NCBI Taxonomy" id="86838"/>
    <lineage>
        <taxon>Eukaryota</taxon>
        <taxon>Fungi</taxon>
        <taxon>Dikarya</taxon>
        <taxon>Basidiomycota</taxon>
        <taxon>Pucciniomycotina</taxon>
        <taxon>Microbotryomycetes</taxon>
        <taxon>Sporidiobolales</taxon>
        <taxon>Sporidiobolaceae</taxon>
        <taxon>Rhodotorula</taxon>
    </lineage>
</organism>
<comment type="similarity">
    <text evidence="3">Belongs to the ALG10 glucosyltransferase family.</text>
</comment>
<feature type="transmembrane region" description="Helical" evidence="15">
    <location>
        <begin position="379"/>
        <end position="399"/>
    </location>
</feature>
<dbReference type="GO" id="GO:0005789">
    <property type="term" value="C:endoplasmic reticulum membrane"/>
    <property type="evidence" value="ECO:0007669"/>
    <property type="project" value="UniProtKB-SubCell"/>
</dbReference>
<feature type="transmembrane region" description="Helical" evidence="15">
    <location>
        <begin position="267"/>
        <end position="296"/>
    </location>
</feature>
<keyword evidence="11 15" id="KW-0472">Membrane</keyword>
<keyword evidence="9" id="KW-0256">Endoplasmic reticulum</keyword>
<proteinExistence type="inferred from homology"/>
<dbReference type="Proteomes" id="UP001342314">
    <property type="component" value="Unassembled WGS sequence"/>
</dbReference>
<evidence type="ECO:0000256" key="11">
    <source>
        <dbReference type="ARBA" id="ARBA00023136"/>
    </source>
</evidence>
<evidence type="ECO:0000313" key="16">
    <source>
        <dbReference type="EMBL" id="GJN94016.1"/>
    </source>
</evidence>
<dbReference type="Pfam" id="PF04922">
    <property type="entry name" value="DIE2_ALG10"/>
    <property type="match status" value="1"/>
</dbReference>
<dbReference type="PANTHER" id="PTHR12989">
    <property type="entry name" value="ALPHA-1,2-GLUCOSYLTRANSFERASE ALG10"/>
    <property type="match status" value="1"/>
</dbReference>
<evidence type="ECO:0000256" key="13">
    <source>
        <dbReference type="ARBA" id="ARBA00044727"/>
    </source>
</evidence>
<dbReference type="EMBL" id="BQKY01000016">
    <property type="protein sequence ID" value="GJN94016.1"/>
    <property type="molecule type" value="Genomic_DNA"/>
</dbReference>
<comment type="subcellular location">
    <subcellularLocation>
        <location evidence="1">Endoplasmic reticulum membrane</location>
        <topology evidence="1">Multi-pass membrane protein</topology>
    </subcellularLocation>
</comment>
<keyword evidence="7" id="KW-0808">Transferase</keyword>
<protein>
    <recommendedName>
        <fullName evidence="5">Dol-P-Glc:Glc(2)Man(9)GlcNAc(2)-PP-Dol alpha-1,2-glucosyltransferase</fullName>
        <ecNumber evidence="4">2.4.1.256</ecNumber>
    </recommendedName>
    <alternativeName>
        <fullName evidence="12">Asparagine-linked glycosylation protein 10</fullName>
    </alternativeName>
</protein>
<evidence type="ECO:0000256" key="1">
    <source>
        <dbReference type="ARBA" id="ARBA00004477"/>
    </source>
</evidence>
<dbReference type="PANTHER" id="PTHR12989:SF10">
    <property type="entry name" value="DOL-P-GLC:GLC(2)MAN(9)GLCNAC(2)-PP-DOL ALPHA-1,2-GLUCOSYLTRANSFERASE-RELATED"/>
    <property type="match status" value="1"/>
</dbReference>
<name>A0AAV5GWZ5_9BASI</name>
<comment type="caution">
    <text evidence="16">The sequence shown here is derived from an EMBL/GenBank/DDBJ whole genome shotgun (WGS) entry which is preliminary data.</text>
</comment>
<evidence type="ECO:0000256" key="6">
    <source>
        <dbReference type="ARBA" id="ARBA00022676"/>
    </source>
</evidence>
<reference evidence="16 17" key="1">
    <citation type="submission" date="2021-12" db="EMBL/GenBank/DDBJ databases">
        <title>High titer production of polyol ester of fatty acids by Rhodotorula paludigena BS15 towards product separation-free biomass refinery.</title>
        <authorList>
            <person name="Mano J."/>
            <person name="Ono H."/>
            <person name="Tanaka T."/>
            <person name="Naito K."/>
            <person name="Sushida H."/>
            <person name="Ike M."/>
            <person name="Tokuyasu K."/>
            <person name="Kitaoka M."/>
        </authorList>
    </citation>
    <scope>NUCLEOTIDE SEQUENCE [LARGE SCALE GENOMIC DNA]</scope>
    <source>
        <strain evidence="16 17">BS15</strain>
    </source>
</reference>
<keyword evidence="10 15" id="KW-1133">Transmembrane helix</keyword>